<comment type="function">
    <text evidence="5">May play the central regulatory role in sporulation. It may be an element of the effector pathway responsible for the activation of sporulation genes in response to nutritional stress. Spo0A may act in concert with spo0H (a sigma factor) to control the expression of some genes that are critical to the sporulation process.</text>
</comment>
<dbReference type="PROSITE" id="PS51755">
    <property type="entry name" value="OMPR_PHOB"/>
    <property type="match status" value="1"/>
</dbReference>
<keyword evidence="2" id="KW-0805">Transcription regulation</keyword>
<evidence type="ECO:0000256" key="3">
    <source>
        <dbReference type="ARBA" id="ARBA00023125"/>
    </source>
</evidence>
<name>A0ABM7T1V0_9CLOT</name>
<protein>
    <recommendedName>
        <fullName evidence="1">Stage 0 sporulation protein A homolog</fullName>
    </recommendedName>
</protein>
<dbReference type="EMBL" id="AP024849">
    <property type="protein sequence ID" value="BCZ45608.1"/>
    <property type="molecule type" value="Genomic_DNA"/>
</dbReference>
<dbReference type="Pfam" id="PF00072">
    <property type="entry name" value="Response_reg"/>
    <property type="match status" value="1"/>
</dbReference>
<dbReference type="PANTHER" id="PTHR48111">
    <property type="entry name" value="REGULATOR OF RPOS"/>
    <property type="match status" value="1"/>
</dbReference>
<dbReference type="RefSeq" id="WP_224037187.1">
    <property type="nucleotide sequence ID" value="NZ_AP024849.1"/>
</dbReference>
<dbReference type="Gene3D" id="1.10.10.10">
    <property type="entry name" value="Winged helix-like DNA-binding domain superfamily/Winged helix DNA-binding domain"/>
    <property type="match status" value="1"/>
</dbReference>
<dbReference type="PROSITE" id="PS50110">
    <property type="entry name" value="RESPONSE_REGULATORY"/>
    <property type="match status" value="1"/>
</dbReference>
<dbReference type="InterPro" id="IPR016032">
    <property type="entry name" value="Sig_transdc_resp-reg_C-effctor"/>
</dbReference>
<evidence type="ECO:0000313" key="10">
    <source>
        <dbReference type="EMBL" id="BCZ45608.1"/>
    </source>
</evidence>
<feature type="modified residue" description="4-aspartylphosphate" evidence="6">
    <location>
        <position position="52"/>
    </location>
</feature>
<dbReference type="CDD" id="cd00383">
    <property type="entry name" value="trans_reg_C"/>
    <property type="match status" value="1"/>
</dbReference>
<proteinExistence type="predicted"/>
<reference evidence="11" key="1">
    <citation type="submission" date="2021-07" db="EMBL/GenBank/DDBJ databases">
        <title>Complete genome sequencing of a Clostridium isolate.</title>
        <authorList>
            <person name="Ueki A."/>
            <person name="Tonouchi A."/>
        </authorList>
    </citation>
    <scope>NUCLEOTIDE SEQUENCE [LARGE SCALE GENOMIC DNA]</scope>
    <source>
        <strain evidence="11">C5S11</strain>
    </source>
</reference>
<evidence type="ECO:0000259" key="9">
    <source>
        <dbReference type="PROSITE" id="PS51755"/>
    </source>
</evidence>
<evidence type="ECO:0000256" key="4">
    <source>
        <dbReference type="ARBA" id="ARBA00023163"/>
    </source>
</evidence>
<dbReference type="InterPro" id="IPR036388">
    <property type="entry name" value="WH-like_DNA-bd_sf"/>
</dbReference>
<gene>
    <name evidence="10" type="ORF">psyc5s11_16750</name>
</gene>
<sequence>MEKIYIIEDDLKLSDITKEYLENNGYIVHQTESFINIMDEVNEIKPNLIILDINLPYFDGYYICREIRQSSNIPIIITSARSGDTDQILAVDLGADDYITKPFKLDILNSKIKAVLRRSYGEYAETKTTVNINGLVLDSHNYQIIYKEKSFEISKNELKLLKKFFDNSGEILSRAILFEELWDDGNFIDENTLNVNITRIRNILKELGLVDVIKTKRGVGYILDVAAII</sequence>
<accession>A0ABM7T1V0</accession>
<dbReference type="InterPro" id="IPR001789">
    <property type="entry name" value="Sig_transdc_resp-reg_receiver"/>
</dbReference>
<dbReference type="SMART" id="SM00448">
    <property type="entry name" value="REC"/>
    <property type="match status" value="1"/>
</dbReference>
<feature type="DNA-binding region" description="OmpR/PhoB-type" evidence="7">
    <location>
        <begin position="127"/>
        <end position="225"/>
    </location>
</feature>
<evidence type="ECO:0000256" key="5">
    <source>
        <dbReference type="ARBA" id="ARBA00024867"/>
    </source>
</evidence>
<dbReference type="SUPFAM" id="SSF46894">
    <property type="entry name" value="C-terminal effector domain of the bipartite response regulators"/>
    <property type="match status" value="1"/>
</dbReference>
<evidence type="ECO:0000256" key="6">
    <source>
        <dbReference type="PROSITE-ProRule" id="PRU00169"/>
    </source>
</evidence>
<dbReference type="InterPro" id="IPR039420">
    <property type="entry name" value="WalR-like"/>
</dbReference>
<dbReference type="InterPro" id="IPR001867">
    <property type="entry name" value="OmpR/PhoB-type_DNA-bd"/>
</dbReference>
<evidence type="ECO:0000256" key="1">
    <source>
        <dbReference type="ARBA" id="ARBA00018672"/>
    </source>
</evidence>
<evidence type="ECO:0000313" key="11">
    <source>
        <dbReference type="Proteomes" id="UP000824633"/>
    </source>
</evidence>
<keyword evidence="4" id="KW-0804">Transcription</keyword>
<dbReference type="PANTHER" id="PTHR48111:SF43">
    <property type="entry name" value="STAGE 0 SPORULATION PROTEIN A HOMOLOG"/>
    <property type="match status" value="1"/>
</dbReference>
<evidence type="ECO:0000256" key="7">
    <source>
        <dbReference type="PROSITE-ProRule" id="PRU01091"/>
    </source>
</evidence>
<dbReference type="Gene3D" id="3.40.50.2300">
    <property type="match status" value="1"/>
</dbReference>
<evidence type="ECO:0000256" key="2">
    <source>
        <dbReference type="ARBA" id="ARBA00023015"/>
    </source>
</evidence>
<dbReference type="InterPro" id="IPR011006">
    <property type="entry name" value="CheY-like_superfamily"/>
</dbReference>
<keyword evidence="11" id="KW-1185">Reference proteome</keyword>
<feature type="domain" description="Response regulatory" evidence="8">
    <location>
        <begin position="3"/>
        <end position="116"/>
    </location>
</feature>
<dbReference type="SUPFAM" id="SSF52172">
    <property type="entry name" value="CheY-like"/>
    <property type="match status" value="1"/>
</dbReference>
<keyword evidence="6" id="KW-0597">Phosphoprotein</keyword>
<dbReference type="SMART" id="SM00862">
    <property type="entry name" value="Trans_reg_C"/>
    <property type="match status" value="1"/>
</dbReference>
<dbReference type="Proteomes" id="UP000824633">
    <property type="component" value="Chromosome"/>
</dbReference>
<dbReference type="Pfam" id="PF00486">
    <property type="entry name" value="Trans_reg_C"/>
    <property type="match status" value="1"/>
</dbReference>
<keyword evidence="3 7" id="KW-0238">DNA-binding</keyword>
<organism evidence="10 11">
    <name type="scientific">Clostridium gelidum</name>
    <dbReference type="NCBI Taxonomy" id="704125"/>
    <lineage>
        <taxon>Bacteria</taxon>
        <taxon>Bacillati</taxon>
        <taxon>Bacillota</taxon>
        <taxon>Clostridia</taxon>
        <taxon>Eubacteriales</taxon>
        <taxon>Clostridiaceae</taxon>
        <taxon>Clostridium</taxon>
    </lineage>
</organism>
<feature type="domain" description="OmpR/PhoB-type" evidence="9">
    <location>
        <begin position="127"/>
        <end position="225"/>
    </location>
</feature>
<evidence type="ECO:0000259" key="8">
    <source>
        <dbReference type="PROSITE" id="PS50110"/>
    </source>
</evidence>